<proteinExistence type="predicted"/>
<gene>
    <name evidence="1" type="ORF">UFOVP492_3</name>
</gene>
<evidence type="ECO:0000313" key="1">
    <source>
        <dbReference type="EMBL" id="CAB4145306.1"/>
    </source>
</evidence>
<protein>
    <submittedName>
        <fullName evidence="1">Uncharacterized protein</fullName>
    </submittedName>
</protein>
<accession>A0A6J5MJS9</accession>
<reference evidence="1" key="1">
    <citation type="submission" date="2020-04" db="EMBL/GenBank/DDBJ databases">
        <authorList>
            <person name="Chiriac C."/>
            <person name="Salcher M."/>
            <person name="Ghai R."/>
            <person name="Kavagutti S V."/>
        </authorList>
    </citation>
    <scope>NUCLEOTIDE SEQUENCE</scope>
</reference>
<name>A0A6J5MJS9_9CAUD</name>
<organism evidence="1">
    <name type="scientific">uncultured Caudovirales phage</name>
    <dbReference type="NCBI Taxonomy" id="2100421"/>
    <lineage>
        <taxon>Viruses</taxon>
        <taxon>Duplodnaviria</taxon>
        <taxon>Heunggongvirae</taxon>
        <taxon>Uroviricota</taxon>
        <taxon>Caudoviricetes</taxon>
        <taxon>Peduoviridae</taxon>
        <taxon>Maltschvirus</taxon>
        <taxon>Maltschvirus maltsch</taxon>
    </lineage>
</organism>
<sequence>MRLLVPANPIKIYIRQGDITDGEYLASNVAFIIVENTSNSFDVIYVTISGTQVPSDHIAFARVLIDGQWVSHD</sequence>
<dbReference type="EMBL" id="LR796454">
    <property type="protein sequence ID" value="CAB4145306.1"/>
    <property type="molecule type" value="Genomic_DNA"/>
</dbReference>